<protein>
    <submittedName>
        <fullName evidence="2">Uncharacterized protein</fullName>
    </submittedName>
</protein>
<reference evidence="2 3" key="1">
    <citation type="submission" date="2020-01" db="EMBL/GenBank/DDBJ databases">
        <title>Complete genome sequence of a human oral phylogroup 1 Treponema sp. strain ATCC 700766, originally isolated from periodontitis dental plaque.</title>
        <authorList>
            <person name="Chan Y."/>
            <person name="Huo Y.-B."/>
            <person name="Yu X.-L."/>
            <person name="Zeng H."/>
            <person name="Leung W.-K."/>
            <person name="Watt R.M."/>
        </authorList>
    </citation>
    <scope>NUCLEOTIDE SEQUENCE [LARGE SCALE GENOMIC DNA]</scope>
    <source>
        <strain evidence="2 3">OMZ 804</strain>
    </source>
</reference>
<accession>A0A6P1Y1T9</accession>
<dbReference type="RefSeq" id="WP_162664095.1">
    <property type="nucleotide sequence ID" value="NZ_CP048020.1"/>
</dbReference>
<dbReference type="KEGG" id="trz:GWP43_10415"/>
<feature type="chain" id="PRO_5027124237" evidence="1">
    <location>
        <begin position="20"/>
        <end position="204"/>
    </location>
</feature>
<proteinExistence type="predicted"/>
<evidence type="ECO:0000313" key="2">
    <source>
        <dbReference type="EMBL" id="QHX43788.1"/>
    </source>
</evidence>
<evidence type="ECO:0000313" key="3">
    <source>
        <dbReference type="Proteomes" id="UP000464374"/>
    </source>
</evidence>
<sequence length="204" mass="25220">MKRHFCLSAVLLFFSFAQTAMLPAYFVTYKEQYYKLYHIHYQQYPDDTLENIYWLEKAINADFCNPLYALGKINDRTDWEKYRYLFMMHLNLKMVEQHLRLGMKYDKQVAYFYNAPWKEQNIESLKMAEDCYNTALFYWKEATLWAEKANVRKFQFLFLTDLQYWEDERERIAQKKLNYERTITRELERLAKVRAEFMQMEDTY</sequence>
<name>A0A6P1Y1T9_9SPIR</name>
<dbReference type="Proteomes" id="UP000464374">
    <property type="component" value="Chromosome"/>
</dbReference>
<keyword evidence="1" id="KW-0732">Signal</keyword>
<dbReference type="EMBL" id="CP048020">
    <property type="protein sequence ID" value="QHX43788.1"/>
    <property type="molecule type" value="Genomic_DNA"/>
</dbReference>
<gene>
    <name evidence="2" type="ORF">GWP43_10415</name>
</gene>
<organism evidence="2 3">
    <name type="scientific">Treponema vincentii</name>
    <dbReference type="NCBI Taxonomy" id="69710"/>
    <lineage>
        <taxon>Bacteria</taxon>
        <taxon>Pseudomonadati</taxon>
        <taxon>Spirochaetota</taxon>
        <taxon>Spirochaetia</taxon>
        <taxon>Spirochaetales</taxon>
        <taxon>Treponemataceae</taxon>
        <taxon>Treponema</taxon>
    </lineage>
</organism>
<evidence type="ECO:0000256" key="1">
    <source>
        <dbReference type="SAM" id="SignalP"/>
    </source>
</evidence>
<feature type="signal peptide" evidence="1">
    <location>
        <begin position="1"/>
        <end position="19"/>
    </location>
</feature>
<dbReference type="AlphaFoldDB" id="A0A6P1Y1T9"/>